<dbReference type="InterPro" id="IPR017451">
    <property type="entry name" value="F-box-assoc_interact_dom"/>
</dbReference>
<dbReference type="InterPro" id="IPR001810">
    <property type="entry name" value="F-box_dom"/>
</dbReference>
<proteinExistence type="predicted"/>
<evidence type="ECO:0000313" key="4">
    <source>
        <dbReference type="Proteomes" id="UP000231279"/>
    </source>
</evidence>
<organism evidence="3 4">
    <name type="scientific">Handroanthus impetiginosus</name>
    <dbReference type="NCBI Taxonomy" id="429701"/>
    <lineage>
        <taxon>Eukaryota</taxon>
        <taxon>Viridiplantae</taxon>
        <taxon>Streptophyta</taxon>
        <taxon>Embryophyta</taxon>
        <taxon>Tracheophyta</taxon>
        <taxon>Spermatophyta</taxon>
        <taxon>Magnoliopsida</taxon>
        <taxon>eudicotyledons</taxon>
        <taxon>Gunneridae</taxon>
        <taxon>Pentapetalae</taxon>
        <taxon>asterids</taxon>
        <taxon>lamiids</taxon>
        <taxon>Lamiales</taxon>
        <taxon>Bignoniaceae</taxon>
        <taxon>Crescentiina</taxon>
        <taxon>Tabebuia alliance</taxon>
        <taxon>Handroanthus</taxon>
    </lineage>
</organism>
<accession>A0A2G9G0F7</accession>
<evidence type="ECO:0000313" key="3">
    <source>
        <dbReference type="EMBL" id="PIM98624.1"/>
    </source>
</evidence>
<dbReference type="Pfam" id="PF00646">
    <property type="entry name" value="F-box"/>
    <property type="match status" value="1"/>
</dbReference>
<dbReference type="InterPro" id="IPR006527">
    <property type="entry name" value="F-box-assoc_dom_typ1"/>
</dbReference>
<keyword evidence="4" id="KW-1185">Reference proteome</keyword>
<dbReference type="OrthoDB" id="909284at2759"/>
<dbReference type="AlphaFoldDB" id="A0A2G9G0F7"/>
<feature type="domain" description="F-box" evidence="1">
    <location>
        <begin position="9"/>
        <end position="46"/>
    </location>
</feature>
<dbReference type="InterPro" id="IPR036047">
    <property type="entry name" value="F-box-like_dom_sf"/>
</dbReference>
<dbReference type="Proteomes" id="UP000231279">
    <property type="component" value="Unassembled WGS sequence"/>
</dbReference>
<dbReference type="InterPro" id="IPR050796">
    <property type="entry name" value="SCF_F-box_component"/>
</dbReference>
<name>A0A2G9G0F7_9LAMI</name>
<dbReference type="EMBL" id="NKXS01008231">
    <property type="protein sequence ID" value="PIM98624.1"/>
    <property type="molecule type" value="Genomic_DNA"/>
</dbReference>
<protein>
    <recommendedName>
        <fullName evidence="5">F-box domain-containing protein</fullName>
    </recommendedName>
</protein>
<sequence>MKPITPSHDLSYDIIFSILLRSTVKSLLRFTCISKSINALIRSSAFVAAHHHNKIHNNENNISDFYIVYMPNDDRKDQELCSLKRDINAPSQKYNLLFPFRFYNLVGVCEGLICFAKDSNVYIWNPFVGSMKIVPPSGSVNDDVIYRFHFAKRSCDYKVIKQSTNANNSLITLEIYSLEKDSWRRIEYKHPDYFIHIRMQLLFKRFIYWMGASLSSRSTSLKALIKFDLDEEIFEEVTGSELCDNKLKYSLFFSDTWNGVPEGNQDHILSLIYQARVSILKDHYLVPIKGSLMLLDQKDKNGLINCYN</sequence>
<comment type="caution">
    <text evidence="3">The sequence shown here is derived from an EMBL/GenBank/DDBJ whole genome shotgun (WGS) entry which is preliminary data.</text>
</comment>
<feature type="domain" description="F-box associated beta-propeller type 1" evidence="2">
    <location>
        <begin position="99"/>
        <end position="237"/>
    </location>
</feature>
<dbReference type="STRING" id="429701.A0A2G9G0F7"/>
<reference evidence="4" key="1">
    <citation type="journal article" date="2018" name="Gigascience">
        <title>Genome assembly of the Pink Ipe (Handroanthus impetiginosus, Bignoniaceae), a highly valued, ecologically keystone Neotropical timber forest tree.</title>
        <authorList>
            <person name="Silva-Junior O.B."/>
            <person name="Grattapaglia D."/>
            <person name="Novaes E."/>
            <person name="Collevatti R.G."/>
        </authorList>
    </citation>
    <scope>NUCLEOTIDE SEQUENCE [LARGE SCALE GENOMIC DNA]</scope>
    <source>
        <strain evidence="4">cv. UFG-1</strain>
    </source>
</reference>
<dbReference type="Pfam" id="PF07734">
    <property type="entry name" value="FBA_1"/>
    <property type="match status" value="1"/>
</dbReference>
<dbReference type="PANTHER" id="PTHR31672:SF13">
    <property type="entry name" value="F-BOX PROTEIN CPR30-LIKE"/>
    <property type="match status" value="1"/>
</dbReference>
<evidence type="ECO:0000259" key="1">
    <source>
        <dbReference type="Pfam" id="PF00646"/>
    </source>
</evidence>
<dbReference type="PANTHER" id="PTHR31672">
    <property type="entry name" value="BNACNNG10540D PROTEIN"/>
    <property type="match status" value="1"/>
</dbReference>
<dbReference type="SUPFAM" id="SSF81383">
    <property type="entry name" value="F-box domain"/>
    <property type="match status" value="1"/>
</dbReference>
<dbReference type="NCBIfam" id="TIGR01640">
    <property type="entry name" value="F_box_assoc_1"/>
    <property type="match status" value="1"/>
</dbReference>
<gene>
    <name evidence="3" type="ORF">CDL12_28895</name>
</gene>
<evidence type="ECO:0000259" key="2">
    <source>
        <dbReference type="Pfam" id="PF07734"/>
    </source>
</evidence>
<evidence type="ECO:0008006" key="5">
    <source>
        <dbReference type="Google" id="ProtNLM"/>
    </source>
</evidence>